<dbReference type="InterPro" id="IPR036875">
    <property type="entry name" value="Znf_CCHC_sf"/>
</dbReference>
<feature type="region of interest" description="Disordered" evidence="2">
    <location>
        <begin position="65"/>
        <end position="125"/>
    </location>
</feature>
<sequence length="396" mass="46554">MVQALDGGYIIPRLNILKLYIEQDLEAKVLIQQKECFKPKPPEKKTIFEEESWDEALKQVKELTQKIRNPQQPEPQLRNEGKESAKEVLNQLKKLSEAANTPRRNWNNNHKRRFPQNNQTYRPRNPLPPFSSSYQPYIPAQMAPRPPLKCAYCKEEGHSATRCTHLAEDLDKKNFQNSRRILLISQLSERTSRAQKEIYGETCGKKKQEEEVKPTEKKSEDKSTSISHVEDLSNWKPPIISSSNDPFESHIVLRHTKKRLERQAPNQEPKKKAAIPGTYIEEEKEEERVIIPTKFQSSNIPKPDQPEEEVENISNKNEDEEISKQEKKVRKPQKKQVEGKLEIHKIIKKIMQQKINLTIEEILRMSQILSINYRNSQEKTRRKLNHSIQWIFKKDY</sequence>
<gene>
    <name evidence="3" type="ORF">O181_068204</name>
</gene>
<evidence type="ECO:0008006" key="5">
    <source>
        <dbReference type="Google" id="ProtNLM"/>
    </source>
</evidence>
<evidence type="ECO:0000256" key="2">
    <source>
        <dbReference type="SAM" id="MobiDB-lite"/>
    </source>
</evidence>
<reference evidence="3" key="1">
    <citation type="submission" date="2021-03" db="EMBL/GenBank/DDBJ databases">
        <title>Draft genome sequence of rust myrtle Austropuccinia psidii MF-1, a brazilian biotype.</title>
        <authorList>
            <person name="Quecine M.C."/>
            <person name="Pachon D.M.R."/>
            <person name="Bonatelli M.L."/>
            <person name="Correr F.H."/>
            <person name="Franceschini L.M."/>
            <person name="Leite T.F."/>
            <person name="Margarido G.R.A."/>
            <person name="Almeida C.A."/>
            <person name="Ferrarezi J.A."/>
            <person name="Labate C.A."/>
        </authorList>
    </citation>
    <scope>NUCLEOTIDE SEQUENCE</scope>
    <source>
        <strain evidence="3">MF-1</strain>
    </source>
</reference>
<organism evidence="3 4">
    <name type="scientific">Austropuccinia psidii MF-1</name>
    <dbReference type="NCBI Taxonomy" id="1389203"/>
    <lineage>
        <taxon>Eukaryota</taxon>
        <taxon>Fungi</taxon>
        <taxon>Dikarya</taxon>
        <taxon>Basidiomycota</taxon>
        <taxon>Pucciniomycotina</taxon>
        <taxon>Pucciniomycetes</taxon>
        <taxon>Pucciniales</taxon>
        <taxon>Sphaerophragmiaceae</taxon>
        <taxon>Austropuccinia</taxon>
    </lineage>
</organism>
<evidence type="ECO:0000256" key="1">
    <source>
        <dbReference type="ARBA" id="ARBA00022664"/>
    </source>
</evidence>
<dbReference type="GO" id="GO:0003676">
    <property type="term" value="F:nucleic acid binding"/>
    <property type="evidence" value="ECO:0007669"/>
    <property type="project" value="InterPro"/>
</dbReference>
<keyword evidence="1" id="KW-0507">mRNA processing</keyword>
<keyword evidence="4" id="KW-1185">Reference proteome</keyword>
<proteinExistence type="predicted"/>
<evidence type="ECO:0000313" key="3">
    <source>
        <dbReference type="EMBL" id="MBW0528489.1"/>
    </source>
</evidence>
<dbReference type="OrthoDB" id="5102063at2759"/>
<evidence type="ECO:0000313" key="4">
    <source>
        <dbReference type="Proteomes" id="UP000765509"/>
    </source>
</evidence>
<name>A0A9Q3I7B6_9BASI</name>
<feature type="compositionally biased region" description="Basic and acidic residues" evidence="2">
    <location>
        <begin position="77"/>
        <end position="86"/>
    </location>
</feature>
<comment type="caution">
    <text evidence="3">The sequence shown here is derived from an EMBL/GenBank/DDBJ whole genome shotgun (WGS) entry which is preliminary data.</text>
</comment>
<dbReference type="SUPFAM" id="SSF57756">
    <property type="entry name" value="Retrovirus zinc finger-like domains"/>
    <property type="match status" value="1"/>
</dbReference>
<dbReference type="Proteomes" id="UP000765509">
    <property type="component" value="Unassembled WGS sequence"/>
</dbReference>
<accession>A0A9Q3I7B6</accession>
<protein>
    <recommendedName>
        <fullName evidence="5">CCHC-type domain-containing protein</fullName>
    </recommendedName>
</protein>
<dbReference type="GO" id="GO:0006397">
    <property type="term" value="P:mRNA processing"/>
    <property type="evidence" value="ECO:0007669"/>
    <property type="project" value="UniProtKB-KW"/>
</dbReference>
<dbReference type="EMBL" id="AVOT02034396">
    <property type="protein sequence ID" value="MBW0528489.1"/>
    <property type="molecule type" value="Genomic_DNA"/>
</dbReference>
<dbReference type="GO" id="GO:0008270">
    <property type="term" value="F:zinc ion binding"/>
    <property type="evidence" value="ECO:0007669"/>
    <property type="project" value="InterPro"/>
</dbReference>
<dbReference type="AlphaFoldDB" id="A0A9Q3I7B6"/>
<feature type="region of interest" description="Disordered" evidence="2">
    <location>
        <begin position="198"/>
        <end position="335"/>
    </location>
</feature>
<feature type="compositionally biased region" description="Basic and acidic residues" evidence="2">
    <location>
        <begin position="198"/>
        <end position="233"/>
    </location>
</feature>
<feature type="compositionally biased region" description="Polar residues" evidence="2">
    <location>
        <begin position="98"/>
        <end position="108"/>
    </location>
</feature>